<proteinExistence type="inferred from homology"/>
<evidence type="ECO:0000313" key="8">
    <source>
        <dbReference type="Proteomes" id="UP000829291"/>
    </source>
</evidence>
<keyword evidence="3" id="KW-0808">Transferase</keyword>
<name>A0A6J0CCT0_NEOLC</name>
<organism evidence="9">
    <name type="scientific">Neodiprion lecontei</name>
    <name type="common">Redheaded pine sawfly</name>
    <dbReference type="NCBI Taxonomy" id="441921"/>
    <lineage>
        <taxon>Eukaryota</taxon>
        <taxon>Metazoa</taxon>
        <taxon>Ecdysozoa</taxon>
        <taxon>Arthropoda</taxon>
        <taxon>Hexapoda</taxon>
        <taxon>Insecta</taxon>
        <taxon>Pterygota</taxon>
        <taxon>Neoptera</taxon>
        <taxon>Endopterygota</taxon>
        <taxon>Hymenoptera</taxon>
        <taxon>Tenthredinoidea</taxon>
        <taxon>Diprionidae</taxon>
        <taxon>Diprioninae</taxon>
        <taxon>Neodiprion</taxon>
    </lineage>
</organism>
<dbReference type="GeneID" id="107227694"/>
<dbReference type="RefSeq" id="XP_015524397.1">
    <property type="nucleotide sequence ID" value="XM_015668911.2"/>
</dbReference>
<dbReference type="EC" id="2.7.7.102" evidence="6"/>
<comment type="similarity">
    <text evidence="1">Belongs to the eukaryotic-type primase small subunit family.</text>
</comment>
<dbReference type="GO" id="GO:0003682">
    <property type="term" value="F:chromatin binding"/>
    <property type="evidence" value="ECO:0007669"/>
    <property type="project" value="TreeGrafter"/>
</dbReference>
<dbReference type="PANTHER" id="PTHR31399:SF0">
    <property type="entry name" value="DNA-DIRECTED PRIMASE_POLYMERASE PROTEIN"/>
    <property type="match status" value="1"/>
</dbReference>
<evidence type="ECO:0000256" key="7">
    <source>
        <dbReference type="ARBA" id="ARBA00047303"/>
    </source>
</evidence>
<dbReference type="InterPro" id="IPR044917">
    <property type="entry name" value="PRIMPOL"/>
</dbReference>
<accession>A0A6J0CCT0</accession>
<evidence type="ECO:0000256" key="3">
    <source>
        <dbReference type="ARBA" id="ARBA00022932"/>
    </source>
</evidence>
<keyword evidence="8" id="KW-1185">Reference proteome</keyword>
<dbReference type="Pfam" id="PF03121">
    <property type="entry name" value="Herpes_UL52"/>
    <property type="match status" value="1"/>
</dbReference>
<evidence type="ECO:0000313" key="9">
    <source>
        <dbReference type="RefSeq" id="XP_015524397.1"/>
    </source>
</evidence>
<dbReference type="EC" id="2.7.7.7" evidence="2"/>
<dbReference type="GO" id="GO:0005634">
    <property type="term" value="C:nucleus"/>
    <property type="evidence" value="ECO:0007669"/>
    <property type="project" value="TreeGrafter"/>
</dbReference>
<evidence type="ECO:0000256" key="4">
    <source>
        <dbReference type="ARBA" id="ARBA00026139"/>
    </source>
</evidence>
<dbReference type="GO" id="GO:0006264">
    <property type="term" value="P:mitochondrial DNA replication"/>
    <property type="evidence" value="ECO:0007669"/>
    <property type="project" value="TreeGrafter"/>
</dbReference>
<dbReference type="AlphaFoldDB" id="A0A6J0CCT0"/>
<dbReference type="Proteomes" id="UP000829291">
    <property type="component" value="Chromosome 6"/>
</dbReference>
<keyword evidence="3" id="KW-0239">DNA-directed DNA polymerase</keyword>
<dbReference type="KEGG" id="nlo:107227694"/>
<keyword evidence="3" id="KW-0548">Nucleotidyltransferase</keyword>
<dbReference type="GO" id="GO:0003887">
    <property type="term" value="F:DNA-directed DNA polymerase activity"/>
    <property type="evidence" value="ECO:0007669"/>
    <property type="project" value="UniProtKB-KW"/>
</dbReference>
<dbReference type="GO" id="GO:0005759">
    <property type="term" value="C:mitochondrial matrix"/>
    <property type="evidence" value="ECO:0007669"/>
    <property type="project" value="TreeGrafter"/>
</dbReference>
<comment type="catalytic activity">
    <reaction evidence="5">
        <text>ssDNA + n NTP = ssDNA/pppN(pN)n-1 hybrid + (n-1) diphosphate.</text>
        <dbReference type="EC" id="2.7.7.102"/>
    </reaction>
</comment>
<dbReference type="GO" id="GO:0009411">
    <property type="term" value="P:response to UV"/>
    <property type="evidence" value="ECO:0007669"/>
    <property type="project" value="TreeGrafter"/>
</dbReference>
<reference evidence="9" key="1">
    <citation type="submission" date="2025-08" db="UniProtKB">
        <authorList>
            <consortium name="RefSeq"/>
        </authorList>
    </citation>
    <scope>IDENTIFICATION</scope>
    <source>
        <tissue evidence="9">Thorax and Abdomen</tissue>
    </source>
</reference>
<dbReference type="InParanoid" id="A0A6J0CCT0"/>
<evidence type="ECO:0000256" key="1">
    <source>
        <dbReference type="ARBA" id="ARBA00009762"/>
    </source>
</evidence>
<protein>
    <recommendedName>
        <fullName evidence="4">DNA-directed primase/polymerase protein</fullName>
        <ecNumber evidence="6">2.7.7.102</ecNumber>
        <ecNumber evidence="2">2.7.7.7</ecNumber>
    </recommendedName>
</protein>
<sequence>MSKISKNTFYGKTLIESHAQHQSRVRELSSSIHDSEEAKIKRRRLLGPSEFWGEFWRQQEALLVADQGSSNSMHTFVLQYDEGYRKFIVAHPEIYWLVDESRPKEQRCSYEVIPDGSPCHLYFDLEFGKDLNPSSDGSKMTKTLIDVFCAHFLEHWGFPCRRSEVLSLDSTTDVKFSRHLVFRVKNVMFKNNQHAGRFVKTICSNIRQSLLLDNATRSSVDNILSRFHKEDLAELFINTTKGKELFVDEGVYTRNRHFRIYKSTKLGKNSHLTVSDDSEYILSTTYTNKELGLFLDSLISYVPSTKNLILLEYQDKNSVDAIKYSKECLSQRRVYVRAEKKIESPYPDIDKFILDIVKPGKIREVKLLNNSVMLYAFIDHRYCANIGRPHKSNGVYWVVDLNNKVAFQKCYDHDCAGFKSAPRELPEKICFEMDKETDILLSSVPDPQDCSLRQTDNFVALEDDDLELANIDLP</sequence>
<dbReference type="GO" id="GO:0042276">
    <property type="term" value="P:error-prone translesion synthesis"/>
    <property type="evidence" value="ECO:0007669"/>
    <property type="project" value="InterPro"/>
</dbReference>
<dbReference type="GO" id="GO:0031297">
    <property type="term" value="P:replication fork processing"/>
    <property type="evidence" value="ECO:0007669"/>
    <property type="project" value="TreeGrafter"/>
</dbReference>
<evidence type="ECO:0000256" key="5">
    <source>
        <dbReference type="ARBA" id="ARBA00044677"/>
    </source>
</evidence>
<comment type="catalytic activity">
    <reaction evidence="7">
        <text>DNA(n) + a 2'-deoxyribonucleoside 5'-triphosphate = DNA(n+1) + diphosphate</text>
        <dbReference type="Rhea" id="RHEA:22508"/>
        <dbReference type="Rhea" id="RHEA-COMP:17339"/>
        <dbReference type="Rhea" id="RHEA-COMP:17340"/>
        <dbReference type="ChEBI" id="CHEBI:33019"/>
        <dbReference type="ChEBI" id="CHEBI:61560"/>
        <dbReference type="ChEBI" id="CHEBI:173112"/>
        <dbReference type="EC" id="2.7.7.7"/>
    </reaction>
    <physiologicalReaction direction="left-to-right" evidence="7">
        <dbReference type="Rhea" id="RHEA:22509"/>
    </physiologicalReaction>
</comment>
<dbReference type="PANTHER" id="PTHR31399">
    <property type="entry name" value="DNA-DIRECTED PRIMASE / POLYMERASE PROTEIN"/>
    <property type="match status" value="1"/>
</dbReference>
<gene>
    <name evidence="9" type="primary">LOC107227694</name>
</gene>
<dbReference type="OrthoDB" id="5988181at2759"/>
<evidence type="ECO:0000256" key="2">
    <source>
        <dbReference type="ARBA" id="ARBA00012417"/>
    </source>
</evidence>
<evidence type="ECO:0000256" key="6">
    <source>
        <dbReference type="ARBA" id="ARBA00044768"/>
    </source>
</evidence>